<name>A0AC58URI2_TOBAC</name>
<sequence>MNTVSSNLLGGMVYIDSAQDVWEDLKERFNKVDGSRSFSLHQEIVRLTQGTASVATYFTKLKELWVELEALVPPPGCKCDKSRKFVAYLQRQKLYQFLMELNDNYLQARSRILLMTLLPLVNQVYTMIVSDESQKAMGALPNGEVSQVAHIGSSTISDNSTLTNVFLVPQFKYNIMSVSQDLCNGKVKDIGKECDGLYLLLNNSTGKLGETGLNVHQAIVVSAKEIKLCKKPSLNHLRVMRCLCYAKNIAETDKLQPRTRTTILMGYSEGSFSSITEPQSYTEAAQDPAWIEAIQAEINALQENNTWEIVSLPEGKKPIGCKCIYKVKYKATGEAERLKARLVAKGYSQQEGDRLDLIEDTKNALQKAFKMKDLGELKYFLRIEFAISEKGISLHQRKYALELVSELGLSTAKPIGTPMDNNLKLTTREYDEHLSTASLAGDEQPKRSHMKAAQRIVKYIKNEHGLGVLLSNKPQDKITAFCDADWAACPQTRKSITGFLVKIGESTVS</sequence>
<gene>
    <name evidence="2" type="primary">LOC142182080</name>
</gene>
<organism evidence="1 2">
    <name type="scientific">Nicotiana tabacum</name>
    <name type="common">Common tobacco</name>
    <dbReference type="NCBI Taxonomy" id="4097"/>
    <lineage>
        <taxon>Eukaryota</taxon>
        <taxon>Viridiplantae</taxon>
        <taxon>Streptophyta</taxon>
        <taxon>Embryophyta</taxon>
        <taxon>Tracheophyta</taxon>
        <taxon>Spermatophyta</taxon>
        <taxon>Magnoliopsida</taxon>
        <taxon>eudicotyledons</taxon>
        <taxon>Gunneridae</taxon>
        <taxon>Pentapetalae</taxon>
        <taxon>asterids</taxon>
        <taxon>lamiids</taxon>
        <taxon>Solanales</taxon>
        <taxon>Solanaceae</taxon>
        <taxon>Nicotianoideae</taxon>
        <taxon>Nicotianeae</taxon>
        <taxon>Nicotiana</taxon>
    </lineage>
</organism>
<dbReference type="Proteomes" id="UP000790787">
    <property type="component" value="Chromosome 6"/>
</dbReference>
<reference evidence="1" key="1">
    <citation type="journal article" date="2014" name="Nat. Commun.">
        <title>The tobacco genome sequence and its comparison with those of tomato and potato.</title>
        <authorList>
            <person name="Sierro N."/>
            <person name="Battey J.N."/>
            <person name="Ouadi S."/>
            <person name="Bakaher N."/>
            <person name="Bovet L."/>
            <person name="Willig A."/>
            <person name="Goepfert S."/>
            <person name="Peitsch M.C."/>
            <person name="Ivanov N.V."/>
        </authorList>
    </citation>
    <scope>NUCLEOTIDE SEQUENCE [LARGE SCALE GENOMIC DNA]</scope>
</reference>
<protein>
    <submittedName>
        <fullName evidence="2">Uncharacterized protein LOC142182080</fullName>
    </submittedName>
</protein>
<reference evidence="2" key="2">
    <citation type="submission" date="2025-08" db="UniProtKB">
        <authorList>
            <consortium name="RefSeq"/>
        </authorList>
    </citation>
    <scope>IDENTIFICATION</scope>
    <source>
        <tissue evidence="2">Leaf</tissue>
    </source>
</reference>
<proteinExistence type="predicted"/>
<accession>A0AC58URI2</accession>
<dbReference type="RefSeq" id="XP_075112104.1">
    <property type="nucleotide sequence ID" value="XM_075256003.1"/>
</dbReference>
<keyword evidence="1" id="KW-1185">Reference proteome</keyword>
<evidence type="ECO:0000313" key="1">
    <source>
        <dbReference type="Proteomes" id="UP000790787"/>
    </source>
</evidence>
<evidence type="ECO:0000313" key="2">
    <source>
        <dbReference type="RefSeq" id="XP_075112104.1"/>
    </source>
</evidence>